<organism evidence="1 2">
    <name type="scientific">Suhomyces tanzawaensis NRRL Y-17324</name>
    <dbReference type="NCBI Taxonomy" id="984487"/>
    <lineage>
        <taxon>Eukaryota</taxon>
        <taxon>Fungi</taxon>
        <taxon>Dikarya</taxon>
        <taxon>Ascomycota</taxon>
        <taxon>Saccharomycotina</taxon>
        <taxon>Pichiomycetes</taxon>
        <taxon>Debaryomycetaceae</taxon>
        <taxon>Suhomyces</taxon>
    </lineage>
</organism>
<dbReference type="STRING" id="984487.A0A1E4SJY1"/>
<dbReference type="Pfam" id="PF10294">
    <property type="entry name" value="Methyltransf_16"/>
    <property type="match status" value="1"/>
</dbReference>
<dbReference type="GO" id="GO:0016279">
    <property type="term" value="F:protein-lysine N-methyltransferase activity"/>
    <property type="evidence" value="ECO:0007669"/>
    <property type="project" value="EnsemblFungi"/>
</dbReference>
<dbReference type="InterPro" id="IPR019410">
    <property type="entry name" value="Methyltransf_16"/>
</dbReference>
<name>A0A1E4SJY1_9ASCO</name>
<evidence type="ECO:0008006" key="3">
    <source>
        <dbReference type="Google" id="ProtNLM"/>
    </source>
</evidence>
<dbReference type="PANTHER" id="PTHR14614:SF156">
    <property type="entry name" value="PROTEIN-LYSINE N-METHYLTRANSFERASE EFM2"/>
    <property type="match status" value="1"/>
</dbReference>
<evidence type="ECO:0000313" key="1">
    <source>
        <dbReference type="EMBL" id="ODV79742.1"/>
    </source>
</evidence>
<keyword evidence="2" id="KW-1185">Reference proteome</keyword>
<dbReference type="GeneID" id="30985691"/>
<dbReference type="RefSeq" id="XP_020064864.1">
    <property type="nucleotide sequence ID" value="XM_020211555.1"/>
</dbReference>
<proteinExistence type="predicted"/>
<sequence length="408" mass="46417">MDFDPLSLFTPQASNEQDEVLEVVDVVDMTDDILISDDDSHLQPLHILDLPLLQLKPNGEALLTILCMLAPNQVYNFSNDNSITDEAETIDVKQAFEDKGLQEATIEEGLKWLKINCPRFDSKVKVACIPNLSEALRKQYEGEYNGYLTRIISNDLLWIEDEDIKARIYKETALRISENCGRTAQPEIVRKIAIANLDKYFSSESGPYIKLKEPSLTSDNLGLKTWGSSLILANRLVNNDKDYILGEVLELGSGTGLVGIVSSILGHNTTLTDLPEITPNLKVNVDLNNILHSQVHDLDWTDPSSFVQKMGNITYHTILISDPIYSSKHPYWVVNMINQFLSRDKSARVLIQLPLRPKFENERETLWKLFDENGYIEEEKEIEDGYDDFGEMKFCFKKYTRGETTDSK</sequence>
<dbReference type="OrthoDB" id="433955at2759"/>
<dbReference type="Proteomes" id="UP000094285">
    <property type="component" value="Unassembled WGS sequence"/>
</dbReference>
<dbReference type="AlphaFoldDB" id="A0A1E4SJY1"/>
<dbReference type="PANTHER" id="PTHR14614">
    <property type="entry name" value="HEPATOCELLULAR CARCINOMA-ASSOCIATED ANTIGEN"/>
    <property type="match status" value="1"/>
</dbReference>
<dbReference type="Gene3D" id="3.40.50.150">
    <property type="entry name" value="Vaccinia Virus protein VP39"/>
    <property type="match status" value="1"/>
</dbReference>
<reference evidence="2" key="1">
    <citation type="submission" date="2016-05" db="EMBL/GenBank/DDBJ databases">
        <title>Comparative genomics of biotechnologically important yeasts.</title>
        <authorList>
            <consortium name="DOE Joint Genome Institute"/>
            <person name="Riley R."/>
            <person name="Haridas S."/>
            <person name="Wolfe K.H."/>
            <person name="Lopes M.R."/>
            <person name="Hittinger C.T."/>
            <person name="Goker M."/>
            <person name="Salamov A."/>
            <person name="Wisecaver J."/>
            <person name="Long T.M."/>
            <person name="Aerts A.L."/>
            <person name="Barry K."/>
            <person name="Choi C."/>
            <person name="Clum A."/>
            <person name="Coughlan A.Y."/>
            <person name="Deshpande S."/>
            <person name="Douglass A.P."/>
            <person name="Hanson S.J."/>
            <person name="Klenk H.-P."/>
            <person name="Labutti K."/>
            <person name="Lapidus A."/>
            <person name="Lindquist E."/>
            <person name="Lipzen A."/>
            <person name="Meier-Kolthoff J.P."/>
            <person name="Ohm R.A."/>
            <person name="Otillar R.P."/>
            <person name="Pangilinan J."/>
            <person name="Peng Y."/>
            <person name="Rokas A."/>
            <person name="Rosa C.A."/>
            <person name="Scheuner C."/>
            <person name="Sibirny A.A."/>
            <person name="Slot J.C."/>
            <person name="Stielow J.B."/>
            <person name="Sun H."/>
            <person name="Kurtzman C.P."/>
            <person name="Blackwell M."/>
            <person name="Grigoriev I.V."/>
            <person name="Jeffries T.W."/>
        </authorList>
    </citation>
    <scope>NUCLEOTIDE SEQUENCE [LARGE SCALE GENOMIC DNA]</scope>
    <source>
        <strain evidence="2">NRRL Y-17324</strain>
    </source>
</reference>
<protein>
    <recommendedName>
        <fullName evidence="3">S-adenosyl-L-methionine-dependent methyltransferase</fullName>
    </recommendedName>
</protein>
<dbReference type="SUPFAM" id="SSF53335">
    <property type="entry name" value="S-adenosyl-L-methionine-dependent methyltransferases"/>
    <property type="match status" value="1"/>
</dbReference>
<gene>
    <name evidence="1" type="ORF">CANTADRAFT_89375</name>
</gene>
<dbReference type="InterPro" id="IPR029063">
    <property type="entry name" value="SAM-dependent_MTases_sf"/>
</dbReference>
<dbReference type="GO" id="GO:0005829">
    <property type="term" value="C:cytosol"/>
    <property type="evidence" value="ECO:0007669"/>
    <property type="project" value="TreeGrafter"/>
</dbReference>
<evidence type="ECO:0000313" key="2">
    <source>
        <dbReference type="Proteomes" id="UP000094285"/>
    </source>
</evidence>
<dbReference type="GO" id="GO:0045905">
    <property type="term" value="P:positive regulation of translational termination"/>
    <property type="evidence" value="ECO:0007669"/>
    <property type="project" value="EnsemblFungi"/>
</dbReference>
<accession>A0A1E4SJY1</accession>
<dbReference type="EMBL" id="KV453911">
    <property type="protein sequence ID" value="ODV79742.1"/>
    <property type="molecule type" value="Genomic_DNA"/>
</dbReference>